<evidence type="ECO:0000313" key="3">
    <source>
        <dbReference type="Proteomes" id="UP001143509"/>
    </source>
</evidence>
<feature type="region of interest" description="Disordered" evidence="1">
    <location>
        <begin position="1"/>
        <end position="23"/>
    </location>
</feature>
<comment type="caution">
    <text evidence="2">The sequence shown here is derived from an EMBL/GenBank/DDBJ whole genome shotgun (WGS) entry which is preliminary data.</text>
</comment>
<sequence length="88" mass="9523">MTPDELNDALDKMQAAAGDDADKAPGLIEIQVDDWINRLAAMPTGRPQTIVDGVRIRDIKVAIGSDHTKVLSRKAAGERGEPYRDLAP</sequence>
<dbReference type="EMBL" id="BSFD01000009">
    <property type="protein sequence ID" value="GLK49468.1"/>
    <property type="molecule type" value="Genomic_DNA"/>
</dbReference>
<reference evidence="2" key="2">
    <citation type="submission" date="2023-01" db="EMBL/GenBank/DDBJ databases">
        <authorList>
            <person name="Sun Q."/>
            <person name="Evtushenko L."/>
        </authorList>
    </citation>
    <scope>NUCLEOTIDE SEQUENCE</scope>
    <source>
        <strain evidence="2">VKM B-1499</strain>
    </source>
</reference>
<keyword evidence="3" id="KW-1185">Reference proteome</keyword>
<proteinExistence type="predicted"/>
<gene>
    <name evidence="2" type="ORF">GCM10017620_24410</name>
</gene>
<reference evidence="2" key="1">
    <citation type="journal article" date="2014" name="Int. J. Syst. Evol. Microbiol.">
        <title>Complete genome of a new Firmicutes species belonging to the dominant human colonic microbiota ('Ruminococcus bicirculans') reveals two chromosomes and a selective capacity to utilize plant glucans.</title>
        <authorList>
            <consortium name="NISC Comparative Sequencing Program"/>
            <person name="Wegmann U."/>
            <person name="Louis P."/>
            <person name="Goesmann A."/>
            <person name="Henrissat B."/>
            <person name="Duncan S.H."/>
            <person name="Flint H.J."/>
        </authorList>
    </citation>
    <scope>NUCLEOTIDE SEQUENCE</scope>
    <source>
        <strain evidence="2">VKM B-1499</strain>
    </source>
</reference>
<evidence type="ECO:0000313" key="2">
    <source>
        <dbReference type="EMBL" id="GLK49468.1"/>
    </source>
</evidence>
<name>A0ABQ5TDX3_9CAUL</name>
<dbReference type="RefSeq" id="WP_271165663.1">
    <property type="nucleotide sequence ID" value="NZ_BSFD01000009.1"/>
</dbReference>
<accession>A0ABQ5TDX3</accession>
<organism evidence="2 3">
    <name type="scientific">Brevundimonas intermedia</name>
    <dbReference type="NCBI Taxonomy" id="74315"/>
    <lineage>
        <taxon>Bacteria</taxon>
        <taxon>Pseudomonadati</taxon>
        <taxon>Pseudomonadota</taxon>
        <taxon>Alphaproteobacteria</taxon>
        <taxon>Caulobacterales</taxon>
        <taxon>Caulobacteraceae</taxon>
        <taxon>Brevundimonas</taxon>
    </lineage>
</organism>
<dbReference type="Proteomes" id="UP001143509">
    <property type="component" value="Unassembled WGS sequence"/>
</dbReference>
<evidence type="ECO:0000256" key="1">
    <source>
        <dbReference type="SAM" id="MobiDB-lite"/>
    </source>
</evidence>
<protein>
    <submittedName>
        <fullName evidence="2">Uncharacterized protein</fullName>
    </submittedName>
</protein>